<dbReference type="OrthoDB" id="5391991at2759"/>
<dbReference type="eggNOG" id="ENOG502QW7S">
    <property type="taxonomic scope" value="Eukaryota"/>
</dbReference>
<evidence type="ECO:0000256" key="1">
    <source>
        <dbReference type="SAM" id="MobiDB-lite"/>
    </source>
</evidence>
<reference evidence="2 3" key="1">
    <citation type="journal article" date="2013" name="BMC Genomics">
        <title>The genome and transcriptome of the pine saprophyte Ophiostoma piceae, and a comparison with the bark beetle-associated pine pathogen Grosmannia clavigera.</title>
        <authorList>
            <person name="Haridas S."/>
            <person name="Wang Y."/>
            <person name="Lim L."/>
            <person name="Massoumi Alamouti S."/>
            <person name="Jackman S."/>
            <person name="Docking R."/>
            <person name="Robertson G."/>
            <person name="Birol I."/>
            <person name="Bohlmann J."/>
            <person name="Breuil C."/>
        </authorList>
    </citation>
    <scope>NUCLEOTIDE SEQUENCE [LARGE SCALE GENOMIC DNA]</scope>
    <source>
        <strain evidence="2 3">UAMH 11346</strain>
    </source>
</reference>
<evidence type="ECO:0000313" key="3">
    <source>
        <dbReference type="Proteomes" id="UP000016923"/>
    </source>
</evidence>
<protein>
    <submittedName>
        <fullName evidence="2">Protein stb3</fullName>
    </submittedName>
</protein>
<dbReference type="EMBL" id="KE148146">
    <property type="protein sequence ID" value="EPE10285.1"/>
    <property type="molecule type" value="Genomic_DNA"/>
</dbReference>
<dbReference type="InterPro" id="IPR018818">
    <property type="entry name" value="Stb3"/>
</dbReference>
<dbReference type="Proteomes" id="UP000016923">
    <property type="component" value="Unassembled WGS sequence"/>
</dbReference>
<gene>
    <name evidence="2" type="ORF">F503_05380</name>
</gene>
<dbReference type="VEuPathDB" id="FungiDB:F503_05380"/>
<dbReference type="GO" id="GO:0000432">
    <property type="term" value="P:positive regulation of transcription from RNA polymerase II promoter by glucose"/>
    <property type="evidence" value="ECO:0007669"/>
    <property type="project" value="TreeGrafter"/>
</dbReference>
<dbReference type="OMA" id="EDWATMG"/>
<name>S3D9V6_OPHP1</name>
<dbReference type="Pfam" id="PF10330">
    <property type="entry name" value="Stb3"/>
    <property type="match status" value="1"/>
</dbReference>
<sequence length="485" mass="49877">MAAATGRDIHATSPRDSFTGVAARSVPVTRTHPHPLPTPPNSISPALPPHGLKAQLQQAAAAAAKLEPIDSDLDLHDASDDDNNNKHCTAVGAATPTALAASTPANSAVAGTCAAAGKDGAGVAITIKTCGLESLPLFESADAISPTMLAKYHLPDILLNHGPLAIRYIIGHLTASVPGFSFIPPARSRRLVVAALEGKGNGAEGGIGGVEGEVRFQKVSWGVWGARRLASPAASGVVAPPSEQTPVGSFGIPISSVGGAGLGADRLRQHNKGAGALYRDSTGPSNIKNAVYTNSGINTNNNDNNVIEDEADKMSLDNDDLDGPAYASCSEAPDADNMSMEDDPDSMTDDEDWGAMGAAALRAASFSNSAATAGRFGSPGFQSSFRYGSFSKHTGTAGTAYTAGTAGSIRQFSYDARAMSPPAFGGRDNKSPQHHFNVRANSPLNERSSSTLAATGFSPLQRPVQRASDEQERDAIEALLSLGSV</sequence>
<feature type="region of interest" description="Disordered" evidence="1">
    <location>
        <begin position="323"/>
        <end position="352"/>
    </location>
</feature>
<feature type="region of interest" description="Disordered" evidence="1">
    <location>
        <begin position="441"/>
        <end position="472"/>
    </location>
</feature>
<dbReference type="GO" id="GO:0043565">
    <property type="term" value="F:sequence-specific DNA binding"/>
    <property type="evidence" value="ECO:0007669"/>
    <property type="project" value="TreeGrafter"/>
</dbReference>
<feature type="compositionally biased region" description="Polar residues" evidence="1">
    <location>
        <begin position="441"/>
        <end position="453"/>
    </location>
</feature>
<feature type="region of interest" description="Disordered" evidence="1">
    <location>
        <begin position="1"/>
        <end position="49"/>
    </location>
</feature>
<keyword evidence="3" id="KW-1185">Reference proteome</keyword>
<dbReference type="AlphaFoldDB" id="S3D9V6"/>
<dbReference type="HOGENOM" id="CLU_037235_0_0_1"/>
<dbReference type="STRING" id="1262450.S3D9V6"/>
<dbReference type="PANTHER" id="PTHR28164:SF1">
    <property type="entry name" value="PROTEIN STB3"/>
    <property type="match status" value="1"/>
</dbReference>
<dbReference type="GO" id="GO:0005634">
    <property type="term" value="C:nucleus"/>
    <property type="evidence" value="ECO:0007669"/>
    <property type="project" value="TreeGrafter"/>
</dbReference>
<accession>S3D9V6</accession>
<organism evidence="2 3">
    <name type="scientific">Ophiostoma piceae (strain UAMH 11346)</name>
    <name type="common">Sap stain fungus</name>
    <dbReference type="NCBI Taxonomy" id="1262450"/>
    <lineage>
        <taxon>Eukaryota</taxon>
        <taxon>Fungi</taxon>
        <taxon>Dikarya</taxon>
        <taxon>Ascomycota</taxon>
        <taxon>Pezizomycotina</taxon>
        <taxon>Sordariomycetes</taxon>
        <taxon>Sordariomycetidae</taxon>
        <taxon>Ophiostomatales</taxon>
        <taxon>Ophiostomataceae</taxon>
        <taxon>Ophiostoma</taxon>
    </lineage>
</organism>
<evidence type="ECO:0000313" key="2">
    <source>
        <dbReference type="EMBL" id="EPE10285.1"/>
    </source>
</evidence>
<feature type="compositionally biased region" description="Pro residues" evidence="1">
    <location>
        <begin position="34"/>
        <end position="48"/>
    </location>
</feature>
<dbReference type="PANTHER" id="PTHR28164">
    <property type="entry name" value="PROTEIN STB3"/>
    <property type="match status" value="1"/>
</dbReference>
<feature type="compositionally biased region" description="Acidic residues" evidence="1">
    <location>
        <begin position="339"/>
        <end position="352"/>
    </location>
</feature>
<proteinExistence type="predicted"/>